<proteinExistence type="predicted"/>
<reference evidence="1 2" key="1">
    <citation type="journal article" date="2023" name="Arcadia Sci">
        <title>De novo assembly of a long-read Amblyomma americanum tick genome.</title>
        <authorList>
            <person name="Chou S."/>
            <person name="Poskanzer K.E."/>
            <person name="Rollins M."/>
            <person name="Thuy-Boun P.S."/>
        </authorList>
    </citation>
    <scope>NUCLEOTIDE SEQUENCE [LARGE SCALE GENOMIC DNA]</scope>
    <source>
        <strain evidence="1">F_SG_1</strain>
        <tissue evidence="1">Salivary glands</tissue>
    </source>
</reference>
<comment type="caution">
    <text evidence="1">The sequence shown here is derived from an EMBL/GenBank/DDBJ whole genome shotgun (WGS) entry which is preliminary data.</text>
</comment>
<keyword evidence="2" id="KW-1185">Reference proteome</keyword>
<evidence type="ECO:0000313" key="1">
    <source>
        <dbReference type="EMBL" id="KAK8780681.1"/>
    </source>
</evidence>
<dbReference type="EMBL" id="JARKHS020008539">
    <property type="protein sequence ID" value="KAK8780681.1"/>
    <property type="molecule type" value="Genomic_DNA"/>
</dbReference>
<dbReference type="Proteomes" id="UP001321473">
    <property type="component" value="Unassembled WGS sequence"/>
</dbReference>
<accession>A0AAQ4F167</accession>
<protein>
    <submittedName>
        <fullName evidence="1">Uncharacterized protein</fullName>
    </submittedName>
</protein>
<name>A0AAQ4F167_AMBAM</name>
<organism evidence="1 2">
    <name type="scientific">Amblyomma americanum</name>
    <name type="common">Lone star tick</name>
    <dbReference type="NCBI Taxonomy" id="6943"/>
    <lineage>
        <taxon>Eukaryota</taxon>
        <taxon>Metazoa</taxon>
        <taxon>Ecdysozoa</taxon>
        <taxon>Arthropoda</taxon>
        <taxon>Chelicerata</taxon>
        <taxon>Arachnida</taxon>
        <taxon>Acari</taxon>
        <taxon>Parasitiformes</taxon>
        <taxon>Ixodida</taxon>
        <taxon>Ixodoidea</taxon>
        <taxon>Ixodidae</taxon>
        <taxon>Amblyomminae</taxon>
        <taxon>Amblyomma</taxon>
    </lineage>
</organism>
<sequence>MSPSQGLLLLSCHKCLRWLDWTIVGSSREGTGAPRLVNRRGAHRPELNNGPDRPRSWFLPFTLQPIAMVRMTALVWELGRKGAKERKGNMARNALLTTVALLFLQKETVHAVAGSRCHFSDVDPDALIDNMLDKMPEEWATQPGFTKTLIPGVEIGGANVTGLRILRRYGPIHLYCEKGNRYLQVDLDLVPSGIPAKGKAVLKCSLPLTAVPFERRSSLQGVKGVFTIPPS</sequence>
<evidence type="ECO:0000313" key="2">
    <source>
        <dbReference type="Proteomes" id="UP001321473"/>
    </source>
</evidence>
<gene>
    <name evidence="1" type="ORF">V5799_017976</name>
</gene>
<dbReference type="AlphaFoldDB" id="A0AAQ4F167"/>